<name>A0A183TEW4_SCHSO</name>
<dbReference type="Pfam" id="PF00957">
    <property type="entry name" value="Synaptobrevin"/>
    <property type="match status" value="1"/>
</dbReference>
<organism evidence="3">
    <name type="scientific">Schistocephalus solidus</name>
    <name type="common">Tapeworm</name>
    <dbReference type="NCBI Taxonomy" id="70667"/>
    <lineage>
        <taxon>Eukaryota</taxon>
        <taxon>Metazoa</taxon>
        <taxon>Spiralia</taxon>
        <taxon>Lophotrochozoa</taxon>
        <taxon>Platyhelminthes</taxon>
        <taxon>Cestoda</taxon>
        <taxon>Eucestoda</taxon>
        <taxon>Diphyllobothriidea</taxon>
        <taxon>Diphyllobothriidae</taxon>
        <taxon>Schistocephalus</taxon>
    </lineage>
</organism>
<sequence>LFSPSAWCLGVQRTFAHILLPPLFDLAFCATVCICCCCCCCCCCCRELENPPPKPAPEKAINKRLQRTQAQVNEVVDIMRVNIEKVLERDKNLSQLDDRAGAFSTDSLG</sequence>
<evidence type="ECO:0000256" key="1">
    <source>
        <dbReference type="PROSITE-ProRule" id="PRU00290"/>
    </source>
</evidence>
<evidence type="ECO:0000313" key="3">
    <source>
        <dbReference type="WBParaSite" id="SSLN_0001557301-mRNA-1"/>
    </source>
</evidence>
<keyword evidence="1" id="KW-0175">Coiled coil</keyword>
<feature type="domain" description="V-SNARE coiled-coil homology" evidence="2">
    <location>
        <begin position="64"/>
        <end position="109"/>
    </location>
</feature>
<dbReference type="PANTHER" id="PTHR45701">
    <property type="entry name" value="SYNAPTOBREVIN FAMILY MEMBER"/>
    <property type="match status" value="1"/>
</dbReference>
<dbReference type="SUPFAM" id="SSF58038">
    <property type="entry name" value="SNARE fusion complex"/>
    <property type="match status" value="1"/>
</dbReference>
<evidence type="ECO:0000259" key="2">
    <source>
        <dbReference type="PROSITE" id="PS50892"/>
    </source>
</evidence>
<dbReference type="InterPro" id="IPR042855">
    <property type="entry name" value="V_SNARE_CC"/>
</dbReference>
<proteinExistence type="predicted"/>
<dbReference type="GO" id="GO:0016020">
    <property type="term" value="C:membrane"/>
    <property type="evidence" value="ECO:0007669"/>
    <property type="project" value="InterPro"/>
</dbReference>
<protein>
    <submittedName>
        <fullName evidence="3">V-SNARE coiled-coil homology domain-containing protein</fullName>
    </submittedName>
</protein>
<dbReference type="PROSITE" id="PS50892">
    <property type="entry name" value="V_SNARE"/>
    <property type="match status" value="1"/>
</dbReference>
<dbReference type="InterPro" id="IPR016444">
    <property type="entry name" value="Synaptobrevin/VAMP"/>
</dbReference>
<accession>A0A183TEW4</accession>
<reference evidence="3" key="1">
    <citation type="submission" date="2016-06" db="UniProtKB">
        <authorList>
            <consortium name="WormBaseParasite"/>
        </authorList>
    </citation>
    <scope>IDENTIFICATION</scope>
</reference>
<dbReference type="WBParaSite" id="SSLN_0001557301-mRNA-1">
    <property type="protein sequence ID" value="SSLN_0001557301-mRNA-1"/>
    <property type="gene ID" value="SSLN_0001557301"/>
</dbReference>
<dbReference type="GO" id="GO:0016192">
    <property type="term" value="P:vesicle-mediated transport"/>
    <property type="evidence" value="ECO:0007669"/>
    <property type="project" value="InterPro"/>
</dbReference>
<dbReference type="PRINTS" id="PR00219">
    <property type="entry name" value="SYNAPTOBREVN"/>
</dbReference>
<dbReference type="AlphaFoldDB" id="A0A183TEW4"/>
<dbReference type="Gene3D" id="1.20.5.110">
    <property type="match status" value="1"/>
</dbReference>
<dbReference type="InterPro" id="IPR001388">
    <property type="entry name" value="Synaptobrevin-like"/>
</dbReference>